<dbReference type="PRINTS" id="PR00410">
    <property type="entry name" value="PHEHYDRXLASE"/>
</dbReference>
<dbReference type="PROSITE" id="PS51384">
    <property type="entry name" value="FAD_FR"/>
    <property type="match status" value="1"/>
</dbReference>
<dbReference type="Pfam" id="PF00970">
    <property type="entry name" value="FAD_binding_6"/>
    <property type="match status" value="1"/>
</dbReference>
<dbReference type="InterPro" id="IPR001433">
    <property type="entry name" value="OxRdtase_FAD/NAD-bd"/>
</dbReference>
<keyword evidence="3" id="KW-1185">Reference proteome</keyword>
<dbReference type="InterPro" id="IPR017938">
    <property type="entry name" value="Riboflavin_synthase-like_b-brl"/>
</dbReference>
<dbReference type="InterPro" id="IPR017927">
    <property type="entry name" value="FAD-bd_FR_type"/>
</dbReference>
<dbReference type="PANTHER" id="PTHR47354:SF5">
    <property type="entry name" value="PROTEIN RFBI"/>
    <property type="match status" value="1"/>
</dbReference>
<gene>
    <name evidence="2" type="ORF">ACFSC7_05845</name>
</gene>
<dbReference type="Proteomes" id="UP001597327">
    <property type="component" value="Unassembled WGS sequence"/>
</dbReference>
<dbReference type="Pfam" id="PF00175">
    <property type="entry name" value="NAD_binding_1"/>
    <property type="match status" value="1"/>
</dbReference>
<dbReference type="InterPro" id="IPR050415">
    <property type="entry name" value="MRET"/>
</dbReference>
<dbReference type="EMBL" id="JBHUFA010000001">
    <property type="protein sequence ID" value="MFD1695031.1"/>
    <property type="molecule type" value="Genomic_DNA"/>
</dbReference>
<dbReference type="SUPFAM" id="SSF52343">
    <property type="entry name" value="Ferredoxin reductase-like, C-terminal NADP-linked domain"/>
    <property type="match status" value="1"/>
</dbReference>
<evidence type="ECO:0000313" key="3">
    <source>
        <dbReference type="Proteomes" id="UP001597327"/>
    </source>
</evidence>
<dbReference type="Gene3D" id="3.40.50.80">
    <property type="entry name" value="Nucleotide-binding domain of ferredoxin-NADP reductase (FNR) module"/>
    <property type="match status" value="1"/>
</dbReference>
<dbReference type="InterPro" id="IPR008333">
    <property type="entry name" value="Cbr1-like_FAD-bd_dom"/>
</dbReference>
<protein>
    <submittedName>
        <fullName evidence="2">FAD-binding oxidoreductase</fullName>
    </submittedName>
</protein>
<dbReference type="RefSeq" id="WP_149891185.1">
    <property type="nucleotide sequence ID" value="NZ_JBHUFA010000001.1"/>
</dbReference>
<dbReference type="Gene3D" id="2.40.30.10">
    <property type="entry name" value="Translation factors"/>
    <property type="match status" value="1"/>
</dbReference>
<organism evidence="2 3">
    <name type="scientific">Roseibium aestuarii</name>
    <dbReference type="NCBI Taxonomy" id="2600299"/>
    <lineage>
        <taxon>Bacteria</taxon>
        <taxon>Pseudomonadati</taxon>
        <taxon>Pseudomonadota</taxon>
        <taxon>Alphaproteobacteria</taxon>
        <taxon>Hyphomicrobiales</taxon>
        <taxon>Stappiaceae</taxon>
        <taxon>Roseibium</taxon>
    </lineage>
</organism>
<evidence type="ECO:0000259" key="1">
    <source>
        <dbReference type="PROSITE" id="PS51384"/>
    </source>
</evidence>
<dbReference type="CDD" id="cd06196">
    <property type="entry name" value="FNR_like_1"/>
    <property type="match status" value="1"/>
</dbReference>
<evidence type="ECO:0000313" key="2">
    <source>
        <dbReference type="EMBL" id="MFD1695031.1"/>
    </source>
</evidence>
<name>A0ABW4JW99_9HYPH</name>
<accession>A0ABW4JW99</accession>
<proteinExistence type="predicted"/>
<dbReference type="SUPFAM" id="SSF63380">
    <property type="entry name" value="Riboflavin synthase domain-like"/>
    <property type="match status" value="1"/>
</dbReference>
<sequence length="220" mass="24529">MQTTTLLAVEAVTHDVRRFTFRRPGGFAYKTGDATELALDIEGWRDEKRPFTMTSQPEDIDLEFTIKSYPEHEGVTTRLHALSPGDTVLIDSPFETFRYQGPGVFIAGGAGLTPFLAILRDLRGRNALEGNHLILANKTRADIIHAEELASMEGLRLTHVLSEEEAEGYRHGHLDADLLRELVPDRDRRFYLCGPPPMQKAVQEALNELGVEADSVSLSD</sequence>
<feature type="domain" description="FAD-binding FR-type" evidence="1">
    <location>
        <begin position="1"/>
        <end position="100"/>
    </location>
</feature>
<reference evidence="3" key="1">
    <citation type="journal article" date="2019" name="Int. J. Syst. Evol. Microbiol.">
        <title>The Global Catalogue of Microorganisms (GCM) 10K type strain sequencing project: providing services to taxonomists for standard genome sequencing and annotation.</title>
        <authorList>
            <consortium name="The Broad Institute Genomics Platform"/>
            <consortium name="The Broad Institute Genome Sequencing Center for Infectious Disease"/>
            <person name="Wu L."/>
            <person name="Ma J."/>
        </authorList>
    </citation>
    <scope>NUCLEOTIDE SEQUENCE [LARGE SCALE GENOMIC DNA]</scope>
    <source>
        <strain evidence="3">JCM 3369</strain>
    </source>
</reference>
<dbReference type="PANTHER" id="PTHR47354">
    <property type="entry name" value="NADH OXIDOREDUCTASE HCR"/>
    <property type="match status" value="1"/>
</dbReference>
<dbReference type="InterPro" id="IPR039261">
    <property type="entry name" value="FNR_nucleotide-bd"/>
</dbReference>
<comment type="caution">
    <text evidence="2">The sequence shown here is derived from an EMBL/GenBank/DDBJ whole genome shotgun (WGS) entry which is preliminary data.</text>
</comment>